<keyword evidence="8" id="KW-0732">Signal</keyword>
<dbReference type="PROSITE" id="PS01034">
    <property type="entry name" value="GH16_1"/>
    <property type="match status" value="3"/>
</dbReference>
<sequence>MVKSKFLVLFSVFSLLFGVFVVGFSHQGVKAEEERPMGTAFYESFDAFDDERWSKAGVWTNGEMFNATWYPEQVTLSDGLMRLTIDKEDEQVLENDEQAPPYKAGELRTNDFYQYGLFEVSMKPAKVEGTVSSFFTYTGEWDWDGDPWDEIDIEFLGKDTTRIQFNYFTNGVGGNEFYYDLGFDASESFNTYAFEWREDSITWYVNGEAVHTATENIPQTPQKIMMNLWPGVGVDEWTGVFDGDNTPLHADYEWVRYTPLEALDEEESGDDNEEEPVEEVEEEPAEDEEVSVRPIGSAIYETFNTFNEDIWSIAHGWTNGQMFNATWYDSQITFSNGIMRFAIDKEDDEEAHPPYKAAELRTNDFYHYGLFEVSMKPAKVEGTVSSFFTYTGEWDWDGDPWDEIDIEFLGKDTTRIQFNYFTNGVGGNEFYYDLGFDASESFNTYAFEWREDSITWYVNGEAVHTATENIPQTPQKIMMNLWPGVGVDEWTGVFDGDNTPLHADYEWVRYTPLEALDEEESGDDNEEEPVEEVEEEPAEDEEVSVRPIGSAIYETFNTFNEDIWSIAHGWTNGQMFNATWYDSQITFSNGIMRFAIDKEDDEEAHPPYKAAELRTNDFYHYGLFEVSMKPAKVEGTVSSFFTYTGEWDWDGDPWDEIDIEFLGKDTTRIQFNYFTNGVGGNEFYYDLGFDASESFNTYAFEWREDSITWYVNGEAVHTATENIPQTPQKIMMNLWPGVGVDGWTGVFDGDNTPVYSYYDWVRYTPLSELSDPPVTPEPPIEEPTEEPIEEPIEKIEIDENDETKENENDLKESGGERLPNTATSMYHYLLFGLLAFAIGVMVYLRARVTEK</sequence>
<evidence type="ECO:0000256" key="14">
    <source>
        <dbReference type="ARBA" id="ARBA00031665"/>
    </source>
</evidence>
<dbReference type="PIR" id="H84053">
    <property type="entry name" value="H84053"/>
</dbReference>
<comment type="subcellular location">
    <subcellularLocation>
        <location evidence="2">Secreted</location>
        <location evidence="2">Cell wall</location>
        <topology evidence="2">Peptidoglycan-anchor</topology>
    </subcellularLocation>
</comment>
<dbReference type="Proteomes" id="UP000001258">
    <property type="component" value="Chromosome"/>
</dbReference>
<feature type="compositionally biased region" description="Basic and acidic residues" evidence="16">
    <location>
        <begin position="791"/>
        <end position="815"/>
    </location>
</feature>
<comment type="similarity">
    <text evidence="3">Belongs to the glycosyl hydrolase 16 family.</text>
</comment>
<dbReference type="HOGENOM" id="CLU_335150_0_0_9"/>
<dbReference type="KEGG" id="bha:BH3232"/>
<dbReference type="InterPro" id="IPR019931">
    <property type="entry name" value="LPXTG_anchor"/>
</dbReference>
<dbReference type="SUPFAM" id="SSF49899">
    <property type="entry name" value="Concanavalin A-like lectins/glucanases"/>
    <property type="match status" value="3"/>
</dbReference>
<dbReference type="CDD" id="cd02175">
    <property type="entry name" value="GH16_lichenase"/>
    <property type="match status" value="3"/>
</dbReference>
<keyword evidence="17" id="KW-0812">Transmembrane</keyword>
<evidence type="ECO:0000256" key="12">
    <source>
        <dbReference type="ARBA" id="ARBA00029722"/>
    </source>
</evidence>
<dbReference type="NCBIfam" id="NF047856">
    <property type="entry name" value="BGlucanaseBglS"/>
    <property type="match status" value="3"/>
</dbReference>
<keyword evidence="17" id="KW-0472">Membrane</keyword>
<keyword evidence="17" id="KW-1133">Transmembrane helix</keyword>
<evidence type="ECO:0000313" key="19">
    <source>
        <dbReference type="EMBL" id="BAB06951.1"/>
    </source>
</evidence>
<evidence type="ECO:0000259" key="18">
    <source>
        <dbReference type="PROSITE" id="PS51762"/>
    </source>
</evidence>
<evidence type="ECO:0000256" key="15">
    <source>
        <dbReference type="PIRSR" id="PIRSR608264-1"/>
    </source>
</evidence>
<name>Q9K7X5_HALH5</name>
<reference evidence="19 20" key="1">
    <citation type="journal article" date="2000" name="Nucleic Acids Res.">
        <title>Complete genome sequence of the alkaliphilic bacterium Bacillus halodurans and genomic sequence comparison with Bacillus subtilis.</title>
        <authorList>
            <person name="Takami H."/>
            <person name="Nakasone K."/>
            <person name="Takaki Y."/>
            <person name="Maeno G."/>
            <person name="Sasaki R."/>
            <person name="Masui N."/>
            <person name="Fuji F."/>
            <person name="Hirama C."/>
            <person name="Nakamura Y."/>
            <person name="Ogasawara N."/>
            <person name="Kuhara S."/>
            <person name="Horikoshi K."/>
        </authorList>
    </citation>
    <scope>NUCLEOTIDE SEQUENCE [LARGE SCALE GENOMIC DNA]</scope>
    <source>
        <strain evidence="20">ATCC BAA-125 / DSM 18197 / FERM 7344 / JCM 9153 / C-125</strain>
    </source>
</reference>
<evidence type="ECO:0000256" key="16">
    <source>
        <dbReference type="SAM" id="MobiDB-lite"/>
    </source>
</evidence>
<protein>
    <recommendedName>
        <fullName evidence="5">Beta-glucanase</fullName>
        <ecNumber evidence="4">3.2.1.73</ecNumber>
    </recommendedName>
    <alternativeName>
        <fullName evidence="14">1,3-1,4-beta-D-glucan 4-glucanohydrolase</fullName>
    </alternativeName>
    <alternativeName>
        <fullName evidence="13">Endo-beta-1,3-1,4 glucanase</fullName>
    </alternativeName>
    <alternativeName>
        <fullName evidence="12">Lichenase</fullName>
    </alternativeName>
</protein>
<dbReference type="InterPro" id="IPR013320">
    <property type="entry name" value="ConA-like_dom_sf"/>
</dbReference>
<dbReference type="Pfam" id="PF00746">
    <property type="entry name" value="Gram_pos_anchor"/>
    <property type="match status" value="1"/>
</dbReference>
<dbReference type="InterPro" id="IPR000757">
    <property type="entry name" value="Beta-glucanase-like"/>
</dbReference>
<dbReference type="PRINTS" id="PR00737">
    <property type="entry name" value="GLHYDRLASE16"/>
</dbReference>
<evidence type="ECO:0000256" key="10">
    <source>
        <dbReference type="ARBA" id="ARBA00023088"/>
    </source>
</evidence>
<evidence type="ECO:0000256" key="4">
    <source>
        <dbReference type="ARBA" id="ARBA00012690"/>
    </source>
</evidence>
<feature type="region of interest" description="Disordered" evidence="16">
    <location>
        <begin position="769"/>
        <end position="817"/>
    </location>
</feature>
<dbReference type="eggNOG" id="COG2273">
    <property type="taxonomic scope" value="Bacteria"/>
</dbReference>
<evidence type="ECO:0000256" key="1">
    <source>
        <dbReference type="ARBA" id="ARBA00000481"/>
    </source>
</evidence>
<keyword evidence="20" id="KW-1185">Reference proteome</keyword>
<keyword evidence="11 19" id="KW-0326">Glycosidase</keyword>
<feature type="compositionally biased region" description="Acidic residues" evidence="16">
    <location>
        <begin position="779"/>
        <end position="790"/>
    </location>
</feature>
<feature type="compositionally biased region" description="Acidic residues" evidence="16">
    <location>
        <begin position="516"/>
        <end position="542"/>
    </location>
</feature>
<feature type="domain" description="GH16" evidence="18">
    <location>
        <begin position="35"/>
        <end position="263"/>
    </location>
</feature>
<evidence type="ECO:0000256" key="2">
    <source>
        <dbReference type="ARBA" id="ARBA00004168"/>
    </source>
</evidence>
<dbReference type="PROSITE" id="PS51762">
    <property type="entry name" value="GH16_2"/>
    <property type="match status" value="3"/>
</dbReference>
<dbReference type="STRING" id="272558.gene:10729144"/>
<feature type="region of interest" description="Disordered" evidence="16">
    <location>
        <begin position="516"/>
        <end position="544"/>
    </location>
</feature>
<dbReference type="AlphaFoldDB" id="Q9K7X5"/>
<keyword evidence="10" id="KW-0572">Peptidoglycan-anchor</keyword>
<dbReference type="PANTHER" id="PTHR31062">
    <property type="entry name" value="XYLOGLUCAN ENDOTRANSGLUCOSYLASE/HYDROLASE PROTEIN 8-RELATED"/>
    <property type="match status" value="1"/>
</dbReference>
<dbReference type="InterPro" id="IPR008264">
    <property type="entry name" value="Beta_glucanase"/>
</dbReference>
<evidence type="ECO:0000256" key="17">
    <source>
        <dbReference type="SAM" id="Phobius"/>
    </source>
</evidence>
<feature type="compositionally biased region" description="Acidic residues" evidence="16">
    <location>
        <begin position="263"/>
        <end position="289"/>
    </location>
</feature>
<evidence type="ECO:0000256" key="3">
    <source>
        <dbReference type="ARBA" id="ARBA00006865"/>
    </source>
</evidence>
<feature type="domain" description="GH16" evidence="18">
    <location>
        <begin position="270"/>
        <end position="516"/>
    </location>
</feature>
<accession>Q9K7X5</accession>
<dbReference type="Pfam" id="PF00722">
    <property type="entry name" value="Glyco_hydro_16"/>
    <property type="match status" value="3"/>
</dbReference>
<feature type="domain" description="GH16" evidence="18">
    <location>
        <begin position="523"/>
        <end position="769"/>
    </location>
</feature>
<dbReference type="EMBL" id="BA000004">
    <property type="protein sequence ID" value="BAB06951.1"/>
    <property type="molecule type" value="Genomic_DNA"/>
</dbReference>
<dbReference type="GO" id="GO:0042972">
    <property type="term" value="F:licheninase activity"/>
    <property type="evidence" value="ECO:0007669"/>
    <property type="project" value="UniProtKB-EC"/>
</dbReference>
<evidence type="ECO:0000256" key="8">
    <source>
        <dbReference type="ARBA" id="ARBA00022729"/>
    </source>
</evidence>
<dbReference type="EC" id="3.2.1.73" evidence="4"/>
<evidence type="ECO:0000256" key="6">
    <source>
        <dbReference type="ARBA" id="ARBA00022512"/>
    </source>
</evidence>
<evidence type="ECO:0000256" key="7">
    <source>
        <dbReference type="ARBA" id="ARBA00022525"/>
    </source>
</evidence>
<dbReference type="Gene3D" id="2.60.120.200">
    <property type="match status" value="3"/>
</dbReference>
<dbReference type="CAZy" id="GH16">
    <property type="family name" value="Glycoside Hydrolase Family 16"/>
</dbReference>
<evidence type="ECO:0000256" key="5">
    <source>
        <dbReference type="ARBA" id="ARBA00014569"/>
    </source>
</evidence>
<feature type="active site" description="Nucleophile" evidence="15">
    <location>
        <position position="150"/>
    </location>
</feature>
<feature type="transmembrane region" description="Helical" evidence="17">
    <location>
        <begin position="825"/>
        <end position="844"/>
    </location>
</feature>
<evidence type="ECO:0000256" key="9">
    <source>
        <dbReference type="ARBA" id="ARBA00022801"/>
    </source>
</evidence>
<feature type="region of interest" description="Disordered" evidence="16">
    <location>
        <begin position="263"/>
        <end position="291"/>
    </location>
</feature>
<evidence type="ECO:0000313" key="20">
    <source>
        <dbReference type="Proteomes" id="UP000001258"/>
    </source>
</evidence>
<keyword evidence="7" id="KW-0964">Secreted</keyword>
<comment type="catalytic activity">
    <reaction evidence="1">
        <text>Hydrolysis of (1-&gt;4)-beta-D-glucosidic linkages in beta-D-glucans containing (1-&gt;3)- and (1-&gt;4)-bonds.</text>
        <dbReference type="EC" id="3.2.1.73"/>
    </reaction>
</comment>
<evidence type="ECO:0000256" key="13">
    <source>
        <dbReference type="ARBA" id="ARBA00029771"/>
    </source>
</evidence>
<keyword evidence="9 19" id="KW-0378">Hydrolase</keyword>
<feature type="active site" description="Proton donor" evidence="15">
    <location>
        <position position="154"/>
    </location>
</feature>
<gene>
    <name evidence="19" type="primary">bglS</name>
</gene>
<dbReference type="InterPro" id="IPR044791">
    <property type="entry name" value="Beta-glucanase/XTH"/>
</dbReference>
<dbReference type="GO" id="GO:0005975">
    <property type="term" value="P:carbohydrate metabolic process"/>
    <property type="evidence" value="ECO:0007669"/>
    <property type="project" value="InterPro"/>
</dbReference>
<organism evidence="19 20">
    <name type="scientific">Halalkalibacterium halodurans (strain ATCC BAA-125 / DSM 18197 / FERM 7344 / JCM 9153 / C-125)</name>
    <name type="common">Bacillus halodurans</name>
    <dbReference type="NCBI Taxonomy" id="272558"/>
    <lineage>
        <taxon>Bacteria</taxon>
        <taxon>Bacillati</taxon>
        <taxon>Bacillota</taxon>
        <taxon>Bacilli</taxon>
        <taxon>Bacillales</taxon>
        <taxon>Bacillaceae</taxon>
        <taxon>Halalkalibacterium (ex Joshi et al. 2022)</taxon>
    </lineage>
</organism>
<proteinExistence type="inferred from homology"/>
<evidence type="ECO:0000256" key="11">
    <source>
        <dbReference type="ARBA" id="ARBA00023295"/>
    </source>
</evidence>
<dbReference type="InterPro" id="IPR008263">
    <property type="entry name" value="GH16_AS"/>
</dbReference>
<keyword evidence="6" id="KW-0134">Cell wall</keyword>